<evidence type="ECO:0000256" key="8">
    <source>
        <dbReference type="SAM" id="Phobius"/>
    </source>
</evidence>
<reference evidence="11" key="1">
    <citation type="submission" date="2016-10" db="EMBL/GenBank/DDBJ databases">
        <authorList>
            <person name="Varghese N."/>
            <person name="Submissions S."/>
        </authorList>
    </citation>
    <scope>NUCLEOTIDE SEQUENCE [LARGE SCALE GENOMIC DNA]</scope>
    <source>
        <strain evidence="11">DSM 8987</strain>
    </source>
</reference>
<dbReference type="Pfam" id="PF00482">
    <property type="entry name" value="T2SSF"/>
    <property type="match status" value="2"/>
</dbReference>
<dbReference type="EMBL" id="FNAQ01000001">
    <property type="protein sequence ID" value="SDD72141.1"/>
    <property type="molecule type" value="Genomic_DNA"/>
</dbReference>
<feature type="transmembrane region" description="Helical" evidence="8">
    <location>
        <begin position="214"/>
        <end position="240"/>
    </location>
</feature>
<accession>A0A1G6X213</accession>
<dbReference type="FunFam" id="1.20.81.30:FF:000001">
    <property type="entry name" value="Type II secretion system protein F"/>
    <property type="match status" value="1"/>
</dbReference>
<evidence type="ECO:0000256" key="5">
    <source>
        <dbReference type="ARBA" id="ARBA00022692"/>
    </source>
</evidence>
<keyword evidence="7 8" id="KW-0472">Membrane</keyword>
<dbReference type="Proteomes" id="UP000243205">
    <property type="component" value="Unassembled WGS sequence"/>
</dbReference>
<dbReference type="PANTHER" id="PTHR30012">
    <property type="entry name" value="GENERAL SECRETION PATHWAY PROTEIN"/>
    <property type="match status" value="1"/>
</dbReference>
<keyword evidence="5 8" id="KW-0812">Transmembrane</keyword>
<gene>
    <name evidence="10" type="ORF">SAMN05661003_101112</name>
</gene>
<evidence type="ECO:0000256" key="3">
    <source>
        <dbReference type="ARBA" id="ARBA00022475"/>
    </source>
</evidence>
<keyword evidence="11" id="KW-1185">Reference proteome</keyword>
<protein>
    <submittedName>
        <fullName evidence="10">Type IV pilus assembly protein PilC</fullName>
    </submittedName>
</protein>
<dbReference type="PRINTS" id="PR00812">
    <property type="entry name" value="BCTERIALGSPF"/>
</dbReference>
<evidence type="ECO:0000313" key="10">
    <source>
        <dbReference type="EMBL" id="SDD72141.1"/>
    </source>
</evidence>
<keyword evidence="4" id="KW-0997">Cell inner membrane</keyword>
<dbReference type="Gene3D" id="1.20.81.30">
    <property type="entry name" value="Type II secretion system (T2SS), domain F"/>
    <property type="match status" value="2"/>
</dbReference>
<name>A0A1G6X213_9BACT</name>
<evidence type="ECO:0000256" key="1">
    <source>
        <dbReference type="ARBA" id="ARBA00004429"/>
    </source>
</evidence>
<organism evidence="10 11">
    <name type="scientific">Desulfuromonas thiophila</name>
    <dbReference type="NCBI Taxonomy" id="57664"/>
    <lineage>
        <taxon>Bacteria</taxon>
        <taxon>Pseudomonadati</taxon>
        <taxon>Thermodesulfobacteriota</taxon>
        <taxon>Desulfuromonadia</taxon>
        <taxon>Desulfuromonadales</taxon>
        <taxon>Desulfuromonadaceae</taxon>
        <taxon>Desulfuromonas</taxon>
    </lineage>
</organism>
<sequence length="397" mass="43126">MYRYSAMDAGGQMQSSTLVATDPGAAALALLRRNLNPLRIEEAAEGAESLGQILGRLGRVRRRQVIIFLRMLAALLRSGITITESLSVLHGQAMGYRFRAVLEDIKIHIEGGVALSDALARYPRIFPAVAVNMVRAGETGGILEEALTSLVSYMEKRAALQRAILRAFIYPSVVLLVSVGVILFLVTFVIPRFLTLLQGRALPWNTQLMFDASQFILGHGRLLTLAVAASVLLLVLLFSVHESRALLDRYKVYLPLVGPVFRFSVIVQFTRTLASLLESGLPLVESLRLTTATVRNQAVKDAMEVALERIVSGDPLSLVVRDLPVFTGLATALFRVGEQSGSMDESAALLADIYEAQLEDRVATMSAMIEPVLIISLGGIVGFVAWSLVAGMLSLYS</sequence>
<keyword evidence="6 8" id="KW-1133">Transmembrane helix</keyword>
<evidence type="ECO:0000313" key="11">
    <source>
        <dbReference type="Proteomes" id="UP000243205"/>
    </source>
</evidence>
<dbReference type="AlphaFoldDB" id="A0A1G6X213"/>
<keyword evidence="3" id="KW-1003">Cell membrane</keyword>
<dbReference type="InterPro" id="IPR003004">
    <property type="entry name" value="GspF/PilC"/>
</dbReference>
<comment type="subcellular location">
    <subcellularLocation>
        <location evidence="1">Cell inner membrane</location>
        <topology evidence="1">Multi-pass membrane protein</topology>
    </subcellularLocation>
</comment>
<dbReference type="GO" id="GO:0005886">
    <property type="term" value="C:plasma membrane"/>
    <property type="evidence" value="ECO:0007669"/>
    <property type="project" value="UniProtKB-SubCell"/>
</dbReference>
<evidence type="ECO:0000259" key="9">
    <source>
        <dbReference type="Pfam" id="PF00482"/>
    </source>
</evidence>
<evidence type="ECO:0000256" key="2">
    <source>
        <dbReference type="ARBA" id="ARBA00005745"/>
    </source>
</evidence>
<dbReference type="InterPro" id="IPR018076">
    <property type="entry name" value="T2SS_GspF_dom"/>
</dbReference>
<evidence type="ECO:0000256" key="4">
    <source>
        <dbReference type="ARBA" id="ARBA00022519"/>
    </source>
</evidence>
<dbReference type="InterPro" id="IPR042094">
    <property type="entry name" value="T2SS_GspF_sf"/>
</dbReference>
<proteinExistence type="inferred from homology"/>
<evidence type="ECO:0000256" key="6">
    <source>
        <dbReference type="ARBA" id="ARBA00022989"/>
    </source>
</evidence>
<dbReference type="PANTHER" id="PTHR30012:SF0">
    <property type="entry name" value="TYPE II SECRETION SYSTEM PROTEIN F-RELATED"/>
    <property type="match status" value="1"/>
</dbReference>
<feature type="transmembrane region" description="Helical" evidence="8">
    <location>
        <begin position="167"/>
        <end position="194"/>
    </location>
</feature>
<feature type="transmembrane region" description="Helical" evidence="8">
    <location>
        <begin position="372"/>
        <end position="396"/>
    </location>
</feature>
<dbReference type="STRING" id="57664.SAMN05661003_101112"/>
<comment type="similarity">
    <text evidence="2">Belongs to the GSP F family.</text>
</comment>
<feature type="domain" description="Type II secretion system protein GspF" evidence="9">
    <location>
        <begin position="269"/>
        <end position="385"/>
    </location>
</feature>
<evidence type="ECO:0000256" key="7">
    <source>
        <dbReference type="ARBA" id="ARBA00023136"/>
    </source>
</evidence>
<feature type="domain" description="Type II secretion system protein GspF" evidence="9">
    <location>
        <begin position="68"/>
        <end position="191"/>
    </location>
</feature>